<proteinExistence type="predicted"/>
<gene>
    <name evidence="1" type="ORF">L1987_20318</name>
</gene>
<protein>
    <submittedName>
        <fullName evidence="1">Uncharacterized protein</fullName>
    </submittedName>
</protein>
<evidence type="ECO:0000313" key="2">
    <source>
        <dbReference type="Proteomes" id="UP001056120"/>
    </source>
</evidence>
<sequence>MKADKVCDDNVITVGLGFSNKGLVNNDVSQADDCKLTSPISNNCFDQIVQVAKVFIPIKFVQEGMMQKQNLVPKVSKSADSVGSSDISSHSVLYHANLSNDEVNNILDKQGVILQNDDISDELKIEKVDAIHIHTTKKLPKGHVIKHCKQVDKTRSSSSKGHGSDGKGNKNCFSGSKSTRNNSLNGQMKNYSSRSPYVKSVSLNSKIKVKKDSPSQSQVNMVKVNVNESKSTRDVRATDYRMELKL</sequence>
<organism evidence="1 2">
    <name type="scientific">Smallanthus sonchifolius</name>
    <dbReference type="NCBI Taxonomy" id="185202"/>
    <lineage>
        <taxon>Eukaryota</taxon>
        <taxon>Viridiplantae</taxon>
        <taxon>Streptophyta</taxon>
        <taxon>Embryophyta</taxon>
        <taxon>Tracheophyta</taxon>
        <taxon>Spermatophyta</taxon>
        <taxon>Magnoliopsida</taxon>
        <taxon>eudicotyledons</taxon>
        <taxon>Gunneridae</taxon>
        <taxon>Pentapetalae</taxon>
        <taxon>asterids</taxon>
        <taxon>campanulids</taxon>
        <taxon>Asterales</taxon>
        <taxon>Asteraceae</taxon>
        <taxon>Asteroideae</taxon>
        <taxon>Heliantheae alliance</taxon>
        <taxon>Millerieae</taxon>
        <taxon>Smallanthus</taxon>
    </lineage>
</organism>
<name>A0ACB9IS97_9ASTR</name>
<evidence type="ECO:0000313" key="1">
    <source>
        <dbReference type="EMBL" id="KAI3810696.1"/>
    </source>
</evidence>
<accession>A0ACB9IS97</accession>
<comment type="caution">
    <text evidence="1">The sequence shown here is derived from an EMBL/GenBank/DDBJ whole genome shotgun (WGS) entry which is preliminary data.</text>
</comment>
<dbReference type="EMBL" id="CM042024">
    <property type="protein sequence ID" value="KAI3810696.1"/>
    <property type="molecule type" value="Genomic_DNA"/>
</dbReference>
<dbReference type="Proteomes" id="UP001056120">
    <property type="component" value="Linkage Group LG07"/>
</dbReference>
<reference evidence="1 2" key="2">
    <citation type="journal article" date="2022" name="Mol. Ecol. Resour.">
        <title>The genomes of chicory, endive, great burdock and yacon provide insights into Asteraceae paleo-polyploidization history and plant inulin production.</title>
        <authorList>
            <person name="Fan W."/>
            <person name="Wang S."/>
            <person name="Wang H."/>
            <person name="Wang A."/>
            <person name="Jiang F."/>
            <person name="Liu H."/>
            <person name="Zhao H."/>
            <person name="Xu D."/>
            <person name="Zhang Y."/>
        </authorList>
    </citation>
    <scope>NUCLEOTIDE SEQUENCE [LARGE SCALE GENOMIC DNA]</scope>
    <source>
        <strain evidence="2">cv. Yunnan</strain>
        <tissue evidence="1">Leaves</tissue>
    </source>
</reference>
<reference evidence="2" key="1">
    <citation type="journal article" date="2022" name="Mol. Ecol. Resour.">
        <title>The genomes of chicory, endive, great burdock and yacon provide insights into Asteraceae palaeo-polyploidization history and plant inulin production.</title>
        <authorList>
            <person name="Fan W."/>
            <person name="Wang S."/>
            <person name="Wang H."/>
            <person name="Wang A."/>
            <person name="Jiang F."/>
            <person name="Liu H."/>
            <person name="Zhao H."/>
            <person name="Xu D."/>
            <person name="Zhang Y."/>
        </authorList>
    </citation>
    <scope>NUCLEOTIDE SEQUENCE [LARGE SCALE GENOMIC DNA]</scope>
    <source>
        <strain evidence="2">cv. Yunnan</strain>
    </source>
</reference>
<keyword evidence="2" id="KW-1185">Reference proteome</keyword>